<dbReference type="OrthoDB" id="3133286at2759"/>
<dbReference type="Proteomes" id="UP000242287">
    <property type="component" value="Unassembled WGS sequence"/>
</dbReference>
<reference evidence="1 2" key="1">
    <citation type="submission" date="2014-02" db="EMBL/GenBank/DDBJ databases">
        <title>Transposable element dynamics among asymbiotic and ectomycorrhizal Amanita fungi.</title>
        <authorList>
            <consortium name="DOE Joint Genome Institute"/>
            <person name="Hess J."/>
            <person name="Skrede I."/>
            <person name="Wolfe B."/>
            <person name="LaButti K."/>
            <person name="Ohm R.A."/>
            <person name="Grigoriev I.V."/>
            <person name="Pringle A."/>
        </authorList>
    </citation>
    <scope>NUCLEOTIDE SEQUENCE [LARGE SCALE GENOMIC DNA]</scope>
    <source>
        <strain evidence="1 2">SKay4041</strain>
    </source>
</reference>
<dbReference type="AlphaFoldDB" id="A0A2A9NM00"/>
<evidence type="ECO:0000313" key="1">
    <source>
        <dbReference type="EMBL" id="PFH48732.1"/>
    </source>
</evidence>
<accession>A0A2A9NM00</accession>
<dbReference type="EMBL" id="KZ302052">
    <property type="protein sequence ID" value="PFH48732.1"/>
    <property type="molecule type" value="Genomic_DNA"/>
</dbReference>
<protein>
    <submittedName>
        <fullName evidence="1">Uncharacterized protein</fullName>
    </submittedName>
</protein>
<name>A0A2A9NM00_9AGAR</name>
<organism evidence="1 2">
    <name type="scientific">Amanita thiersii Skay4041</name>
    <dbReference type="NCBI Taxonomy" id="703135"/>
    <lineage>
        <taxon>Eukaryota</taxon>
        <taxon>Fungi</taxon>
        <taxon>Dikarya</taxon>
        <taxon>Basidiomycota</taxon>
        <taxon>Agaricomycotina</taxon>
        <taxon>Agaricomycetes</taxon>
        <taxon>Agaricomycetidae</taxon>
        <taxon>Agaricales</taxon>
        <taxon>Pluteineae</taxon>
        <taxon>Amanitaceae</taxon>
        <taxon>Amanita</taxon>
    </lineage>
</organism>
<proteinExistence type="predicted"/>
<sequence>MSLTVKNIRVYSRTAEALRDIGHERCLAGSAACPPMVHGLSRSRCRDRKASAIKPGRKLSFLQDIDIVVPTDDHPEEVKAKLLKSNGPSFYLVPRKPEHYKV</sequence>
<gene>
    <name evidence="1" type="ORF">AMATHDRAFT_49286</name>
</gene>
<keyword evidence="2" id="KW-1185">Reference proteome</keyword>
<evidence type="ECO:0000313" key="2">
    <source>
        <dbReference type="Proteomes" id="UP000242287"/>
    </source>
</evidence>